<evidence type="ECO:0000259" key="2">
    <source>
        <dbReference type="Pfam" id="PF08718"/>
    </source>
</evidence>
<feature type="domain" description="Glycolipid transfer protein" evidence="2">
    <location>
        <begin position="29"/>
        <end position="177"/>
    </location>
</feature>
<dbReference type="GeneID" id="24267040"/>
<dbReference type="SUPFAM" id="SSF110004">
    <property type="entry name" value="Glycolipid transfer protein, GLTP"/>
    <property type="match status" value="1"/>
</dbReference>
<dbReference type="Gene3D" id="1.10.3520.10">
    <property type="entry name" value="Glycolipid transfer protein"/>
    <property type="match status" value="1"/>
</dbReference>
<dbReference type="Proteomes" id="UP000054561">
    <property type="component" value="Unassembled WGS sequence"/>
</dbReference>
<sequence length="217" mass="24630">MSDETSGISLIKNIEQKSLECREGNEIVVLKLCELCNCIHPIYKKIFGDGFIADLLIKDLKNSTSKVQKAVEKFPEEVKYVSTLYSHNLKKYPNLQKLKSDTDNGIVDFLWMKRTIEFIVIFLEKCYVTNYTSKLNVCARDAYDQVLKAYHGFTTGKVVTLALKLSPSREALTERLQFESNEQAKAHLQGCLTITKLLISDISKTIEQSGCNFADKV</sequence>
<evidence type="ECO:0000313" key="3">
    <source>
        <dbReference type="EMBL" id="KJP88646.1"/>
    </source>
</evidence>
<dbReference type="GO" id="GO:0016020">
    <property type="term" value="C:membrane"/>
    <property type="evidence" value="ECO:0007669"/>
    <property type="project" value="TreeGrafter"/>
</dbReference>
<proteinExistence type="predicted"/>
<dbReference type="OrthoDB" id="205255at2759"/>
<dbReference type="Pfam" id="PF08718">
    <property type="entry name" value="GLTP"/>
    <property type="match status" value="1"/>
</dbReference>
<dbReference type="RefSeq" id="XP_012334784.1">
    <property type="nucleotide sequence ID" value="XM_012479361.1"/>
</dbReference>
<protein>
    <recommendedName>
        <fullName evidence="2">Glycolipid transfer protein domain-containing protein</fullName>
    </recommendedName>
</protein>
<dbReference type="PANTHER" id="PTHR10219">
    <property type="entry name" value="GLYCOLIPID TRANSFER PROTEIN-RELATED"/>
    <property type="match status" value="1"/>
</dbReference>
<keyword evidence="4" id="KW-1185">Reference proteome</keyword>
<dbReference type="GO" id="GO:0005829">
    <property type="term" value="C:cytosol"/>
    <property type="evidence" value="ECO:0007669"/>
    <property type="project" value="TreeGrafter"/>
</dbReference>
<dbReference type="GO" id="GO:1902388">
    <property type="term" value="F:ceramide 1-phosphate transfer activity"/>
    <property type="evidence" value="ECO:0007669"/>
    <property type="project" value="TreeGrafter"/>
</dbReference>
<evidence type="ECO:0000256" key="1">
    <source>
        <dbReference type="ARBA" id="ARBA00022448"/>
    </source>
</evidence>
<evidence type="ECO:0000313" key="4">
    <source>
        <dbReference type="Proteomes" id="UP000054561"/>
    </source>
</evidence>
<keyword evidence="1" id="KW-0813">Transport</keyword>
<accession>A0A0D9QSN9</accession>
<reference evidence="3 4" key="1">
    <citation type="submission" date="2014-03" db="EMBL/GenBank/DDBJ databases">
        <title>The Genome Sequence of Plasmodium fragile nilgiri.</title>
        <authorList>
            <consortium name="The Broad Institute Genomics Platform"/>
            <consortium name="The Broad Institute Genome Sequencing Center for Infectious Disease"/>
            <person name="Neafsey D."/>
            <person name="Duraisingh M."/>
            <person name="Young S.K."/>
            <person name="Zeng Q."/>
            <person name="Gargeya S."/>
            <person name="Abouelleil A."/>
            <person name="Alvarado L."/>
            <person name="Chapman S.B."/>
            <person name="Gainer-Dewar J."/>
            <person name="Goldberg J."/>
            <person name="Griggs A."/>
            <person name="Gujja S."/>
            <person name="Hansen M."/>
            <person name="Howarth C."/>
            <person name="Imamovic A."/>
            <person name="Larimer J."/>
            <person name="Pearson M."/>
            <person name="Poon T.W."/>
            <person name="Priest M."/>
            <person name="Roberts A."/>
            <person name="Saif S."/>
            <person name="Shea T."/>
            <person name="Sykes S."/>
            <person name="Wortman J."/>
            <person name="Nusbaum C."/>
            <person name="Birren B."/>
        </authorList>
    </citation>
    <scope>NUCLEOTIDE SEQUENCE [LARGE SCALE GENOMIC DNA]</scope>
    <source>
        <strain evidence="4">nilgiri</strain>
    </source>
</reference>
<dbReference type="InterPro" id="IPR036497">
    <property type="entry name" value="GLTP_sf"/>
</dbReference>
<dbReference type="AlphaFoldDB" id="A0A0D9QSN9"/>
<dbReference type="OMA" id="WMKRTIE"/>
<dbReference type="PANTHER" id="PTHR10219:SF25">
    <property type="entry name" value="PLECKSTRIN HOMOLOGY DOMAIN-CONTAINING FAMILY A MEMBER 8"/>
    <property type="match status" value="1"/>
</dbReference>
<dbReference type="GO" id="GO:1902387">
    <property type="term" value="F:ceramide 1-phosphate binding"/>
    <property type="evidence" value="ECO:0007669"/>
    <property type="project" value="TreeGrafter"/>
</dbReference>
<dbReference type="EMBL" id="KQ001659">
    <property type="protein sequence ID" value="KJP88646.1"/>
    <property type="molecule type" value="Genomic_DNA"/>
</dbReference>
<dbReference type="VEuPathDB" id="PlasmoDB:AK88_01726"/>
<gene>
    <name evidence="3" type="ORF">AK88_01726</name>
</gene>
<organism evidence="3 4">
    <name type="scientific">Plasmodium fragile</name>
    <dbReference type="NCBI Taxonomy" id="5857"/>
    <lineage>
        <taxon>Eukaryota</taxon>
        <taxon>Sar</taxon>
        <taxon>Alveolata</taxon>
        <taxon>Apicomplexa</taxon>
        <taxon>Aconoidasida</taxon>
        <taxon>Haemosporida</taxon>
        <taxon>Plasmodiidae</taxon>
        <taxon>Plasmodium</taxon>
        <taxon>Plasmodium (Plasmodium)</taxon>
    </lineage>
</organism>
<name>A0A0D9QSN9_PLAFR</name>
<dbReference type="InterPro" id="IPR014830">
    <property type="entry name" value="Glycolipid_transfer_prot_dom"/>
</dbReference>